<dbReference type="EMBL" id="FNHH01000010">
    <property type="protein sequence ID" value="SDM36375.1"/>
    <property type="molecule type" value="Genomic_DNA"/>
</dbReference>
<reference evidence="2" key="1">
    <citation type="submission" date="2016-10" db="EMBL/GenBank/DDBJ databases">
        <authorList>
            <person name="Varghese N."/>
            <person name="Submissions S."/>
        </authorList>
    </citation>
    <scope>NUCLEOTIDE SEQUENCE [LARGE SCALE GENOMIC DNA]</scope>
    <source>
        <strain evidence="2">DSM 24536</strain>
    </source>
</reference>
<dbReference type="OrthoDB" id="645138at2"/>
<keyword evidence="2" id="KW-1185">Reference proteome</keyword>
<protein>
    <submittedName>
        <fullName evidence="1">Uncharacterized protein</fullName>
    </submittedName>
</protein>
<dbReference type="AlphaFoldDB" id="A0A1G9SNI4"/>
<gene>
    <name evidence="1" type="ORF">SAMN05421813_110112</name>
</gene>
<proteinExistence type="predicted"/>
<dbReference type="STRING" id="990371.SAMN05421813_110112"/>
<evidence type="ECO:0000313" key="1">
    <source>
        <dbReference type="EMBL" id="SDM36375.1"/>
    </source>
</evidence>
<dbReference type="RefSeq" id="WP_090704152.1">
    <property type="nucleotide sequence ID" value="NZ_FNHH01000010.1"/>
</dbReference>
<dbReference type="Proteomes" id="UP000199226">
    <property type="component" value="Unassembled WGS sequence"/>
</dbReference>
<name>A0A1G9SNI4_9SPHI</name>
<evidence type="ECO:0000313" key="2">
    <source>
        <dbReference type="Proteomes" id="UP000199226"/>
    </source>
</evidence>
<organism evidence="1 2">
    <name type="scientific">Daejeonella rubra</name>
    <dbReference type="NCBI Taxonomy" id="990371"/>
    <lineage>
        <taxon>Bacteria</taxon>
        <taxon>Pseudomonadati</taxon>
        <taxon>Bacteroidota</taxon>
        <taxon>Sphingobacteriia</taxon>
        <taxon>Sphingobacteriales</taxon>
        <taxon>Sphingobacteriaceae</taxon>
        <taxon>Daejeonella</taxon>
    </lineage>
</organism>
<accession>A0A1G9SNI4</accession>
<sequence length="261" mass="29096">MAILKNGLEFSGGLGNLSAYKLPGMNQTIIRTKGGADKKKILNSPSFKLTRDNYTEFSACAKMGGIIRRSMLALAPLADYNYTPMLNSLAKTIQLLDTESPRGERNVFLSRHKHLLTGFSLNRNTIFESVVRHPLQFSLDRDHKQAHIQFPELMPGVNLMLSKQYPLFRFIVNLGCVTDMRFIGKGYHAGNIVNRSVYTDWFHASQLFQAMDVSVHLKDTIVISDQMTMILSLGIQMGIPLTDTVVNPVKYGGCAKIIAVA</sequence>